<dbReference type="Proteomes" id="UP001163324">
    <property type="component" value="Chromosome 4"/>
</dbReference>
<evidence type="ECO:0000313" key="1">
    <source>
        <dbReference type="EMBL" id="KAI9900892.1"/>
    </source>
</evidence>
<gene>
    <name evidence="1" type="ORF">N3K66_005154</name>
</gene>
<name>A0ACC0V3E1_9HYPO</name>
<proteinExistence type="predicted"/>
<dbReference type="EMBL" id="CM047943">
    <property type="protein sequence ID" value="KAI9900892.1"/>
    <property type="molecule type" value="Genomic_DNA"/>
</dbReference>
<reference evidence="1" key="1">
    <citation type="submission" date="2022-10" db="EMBL/GenBank/DDBJ databases">
        <title>Complete Genome of Trichothecium roseum strain YXFP-22015, a Plant Pathogen Isolated from Citrus.</title>
        <authorList>
            <person name="Wang Y."/>
            <person name="Zhu L."/>
        </authorList>
    </citation>
    <scope>NUCLEOTIDE SEQUENCE</scope>
    <source>
        <strain evidence="1">YXFP-22015</strain>
    </source>
</reference>
<protein>
    <submittedName>
        <fullName evidence="1">Uncharacterized protein</fullName>
    </submittedName>
</protein>
<organism evidence="1 2">
    <name type="scientific">Trichothecium roseum</name>
    <dbReference type="NCBI Taxonomy" id="47278"/>
    <lineage>
        <taxon>Eukaryota</taxon>
        <taxon>Fungi</taxon>
        <taxon>Dikarya</taxon>
        <taxon>Ascomycota</taxon>
        <taxon>Pezizomycotina</taxon>
        <taxon>Sordariomycetes</taxon>
        <taxon>Hypocreomycetidae</taxon>
        <taxon>Hypocreales</taxon>
        <taxon>Hypocreales incertae sedis</taxon>
        <taxon>Trichothecium</taxon>
    </lineage>
</organism>
<comment type="caution">
    <text evidence="1">The sequence shown here is derived from an EMBL/GenBank/DDBJ whole genome shotgun (WGS) entry which is preliminary data.</text>
</comment>
<evidence type="ECO:0000313" key="2">
    <source>
        <dbReference type="Proteomes" id="UP001163324"/>
    </source>
</evidence>
<sequence>MAPSLDGGDPFDDALNVEQSFYSKGYQDGMSDGRTAGTVEGRSFGLQTGFEKFLESGRLAGRAVVWANRLPSSSSSPYSTSTAAVPTSSLAAAEGRAAALKPLPGNARLEKNVAALYGLVDPGMLSTENSDESVQDFDDRVKRAQGKAKVIERAIGGK</sequence>
<keyword evidence="2" id="KW-1185">Reference proteome</keyword>
<accession>A0ACC0V3E1</accession>